<dbReference type="Proteomes" id="UP000499080">
    <property type="component" value="Unassembled WGS sequence"/>
</dbReference>
<reference evidence="2 3" key="1">
    <citation type="journal article" date="2019" name="Sci. Rep.">
        <title>Orb-weaving spider Araneus ventricosus genome elucidates the spidroin gene catalogue.</title>
        <authorList>
            <person name="Kono N."/>
            <person name="Nakamura H."/>
            <person name="Ohtoshi R."/>
            <person name="Moran D.A.P."/>
            <person name="Shinohara A."/>
            <person name="Yoshida Y."/>
            <person name="Fujiwara M."/>
            <person name="Mori M."/>
            <person name="Tomita M."/>
            <person name="Arakawa K."/>
        </authorList>
    </citation>
    <scope>NUCLEOTIDE SEQUENCE [LARGE SCALE GENOMIC DNA]</scope>
</reference>
<evidence type="ECO:0000313" key="2">
    <source>
        <dbReference type="EMBL" id="GBM97900.1"/>
    </source>
</evidence>
<feature type="region of interest" description="Disordered" evidence="1">
    <location>
        <begin position="1"/>
        <end position="34"/>
    </location>
</feature>
<gene>
    <name evidence="2" type="ORF">AVEN_228335_1</name>
</gene>
<protein>
    <submittedName>
        <fullName evidence="2">Uncharacterized protein</fullName>
    </submittedName>
</protein>
<keyword evidence="3" id="KW-1185">Reference proteome</keyword>
<sequence>MSSSFSEEGALEYNMSEDLEDSPAVTSPPPLSTPQGLTFFRLNPCVGRAWQPVRGKMESWCSFAFPLAHAAP</sequence>
<evidence type="ECO:0000313" key="3">
    <source>
        <dbReference type="Proteomes" id="UP000499080"/>
    </source>
</evidence>
<organism evidence="2 3">
    <name type="scientific">Araneus ventricosus</name>
    <name type="common">Orbweaver spider</name>
    <name type="synonym">Epeira ventricosa</name>
    <dbReference type="NCBI Taxonomy" id="182803"/>
    <lineage>
        <taxon>Eukaryota</taxon>
        <taxon>Metazoa</taxon>
        <taxon>Ecdysozoa</taxon>
        <taxon>Arthropoda</taxon>
        <taxon>Chelicerata</taxon>
        <taxon>Arachnida</taxon>
        <taxon>Araneae</taxon>
        <taxon>Araneomorphae</taxon>
        <taxon>Entelegynae</taxon>
        <taxon>Araneoidea</taxon>
        <taxon>Araneidae</taxon>
        <taxon>Araneus</taxon>
    </lineage>
</organism>
<dbReference type="AlphaFoldDB" id="A0A4Y2K620"/>
<evidence type="ECO:0000256" key="1">
    <source>
        <dbReference type="SAM" id="MobiDB-lite"/>
    </source>
</evidence>
<name>A0A4Y2K620_ARAVE</name>
<proteinExistence type="predicted"/>
<accession>A0A4Y2K620</accession>
<dbReference type="EMBL" id="BGPR01004280">
    <property type="protein sequence ID" value="GBM97900.1"/>
    <property type="molecule type" value="Genomic_DNA"/>
</dbReference>
<comment type="caution">
    <text evidence="2">The sequence shown here is derived from an EMBL/GenBank/DDBJ whole genome shotgun (WGS) entry which is preliminary data.</text>
</comment>